<dbReference type="Pfam" id="PF10844">
    <property type="entry name" value="DUF2577"/>
    <property type="match status" value="1"/>
</dbReference>
<accession>A0AAU9EUQ8</accession>
<dbReference type="InterPro" id="IPR022555">
    <property type="entry name" value="DUF2577"/>
</dbReference>
<dbReference type="AlphaFoldDB" id="A0AAU9EUQ8"/>
<evidence type="ECO:0000313" key="2">
    <source>
        <dbReference type="Proteomes" id="UP001321786"/>
    </source>
</evidence>
<keyword evidence="2" id="KW-1185">Reference proteome</keyword>
<organism evidence="1 2">
    <name type="scientific">Helicovermis profundi</name>
    <dbReference type="NCBI Taxonomy" id="3065157"/>
    <lineage>
        <taxon>Bacteria</taxon>
        <taxon>Bacillati</taxon>
        <taxon>Bacillota</taxon>
        <taxon>Clostridia</taxon>
        <taxon>Helicovermis</taxon>
    </lineage>
</organism>
<dbReference type="EMBL" id="AP028654">
    <property type="protein sequence ID" value="BEP28820.1"/>
    <property type="molecule type" value="Genomic_DNA"/>
</dbReference>
<protein>
    <recommendedName>
        <fullName evidence="3">DUF2577 domain-containing protein</fullName>
    </recommendedName>
</protein>
<proteinExistence type="predicted"/>
<evidence type="ECO:0008006" key="3">
    <source>
        <dbReference type="Google" id="ProtNLM"/>
    </source>
</evidence>
<dbReference type="Proteomes" id="UP001321786">
    <property type="component" value="Chromosome"/>
</dbReference>
<dbReference type="RefSeq" id="WP_338537125.1">
    <property type="nucleotide sequence ID" value="NZ_AP028654.1"/>
</dbReference>
<dbReference type="KEGG" id="hprf:HLPR_11510"/>
<reference evidence="1 2" key="1">
    <citation type="submission" date="2023-08" db="EMBL/GenBank/DDBJ databases">
        <title>Helicovermis profunda gen. nov., sp. nov., a novel mesophilic, fermentative bacterium within the Bacillota from a deep-sea hydrothermal vent chimney.</title>
        <authorList>
            <person name="Miyazaki U."/>
            <person name="Mizutani D."/>
            <person name="Hashimoto Y."/>
            <person name="Tame A."/>
            <person name="Sawayama S."/>
            <person name="Miyazaki J."/>
            <person name="Takai K."/>
            <person name="Nakagawa S."/>
        </authorList>
    </citation>
    <scope>NUCLEOTIDE SEQUENCE [LARGE SCALE GENOMIC DNA]</scope>
    <source>
        <strain evidence="1 2">S502</strain>
    </source>
</reference>
<evidence type="ECO:0000313" key="1">
    <source>
        <dbReference type="EMBL" id="BEP28820.1"/>
    </source>
</evidence>
<sequence>MDYDVELARLLKERNNAKHESALIGSVVSDFPEIKIVIYNGEVLLTKKNLYFTNTVLSHIREVELTGSIKIKEITENFTSTSELTITDTIKKGDQVMLIPTSNLQEFFVIDIVKKLG</sequence>
<name>A0AAU9EUQ8_9FIRM</name>
<gene>
    <name evidence="1" type="ORF">HLPR_11510</name>
</gene>